<reference evidence="1 2" key="1">
    <citation type="submission" date="2019-08" db="EMBL/GenBank/DDBJ databases">
        <title>Genomes of Antarctic Bizionia species.</title>
        <authorList>
            <person name="Bowman J.P."/>
        </authorList>
    </citation>
    <scope>NUCLEOTIDE SEQUENCE [LARGE SCALE GENOMIC DNA]</scope>
    <source>
        <strain evidence="1 2">ADA-4</strain>
    </source>
</reference>
<dbReference type="Proteomes" id="UP000323720">
    <property type="component" value="Unassembled WGS sequence"/>
</dbReference>
<sequence length="74" mass="8762">MTKQTISRAEQLEKFINRGARKAELYNFYKPHSDRKIRIEIIDLLLEEGFTLKKAKNERTLRGSQVEKLENRLG</sequence>
<evidence type="ECO:0000313" key="2">
    <source>
        <dbReference type="Proteomes" id="UP000323720"/>
    </source>
</evidence>
<name>A0A5D0RC21_9FLAO</name>
<evidence type="ECO:0000313" key="1">
    <source>
        <dbReference type="EMBL" id="TYB78325.1"/>
    </source>
</evidence>
<keyword evidence="2" id="KW-1185">Reference proteome</keyword>
<organism evidence="1 2">
    <name type="scientific">Bizionia myxarmorum</name>
    <dbReference type="NCBI Taxonomy" id="291186"/>
    <lineage>
        <taxon>Bacteria</taxon>
        <taxon>Pseudomonadati</taxon>
        <taxon>Bacteroidota</taxon>
        <taxon>Flavobacteriia</taxon>
        <taxon>Flavobacteriales</taxon>
        <taxon>Flavobacteriaceae</taxon>
        <taxon>Bizionia</taxon>
    </lineage>
</organism>
<proteinExistence type="predicted"/>
<gene>
    <name evidence="1" type="ORF">ES674_00665</name>
</gene>
<dbReference type="AlphaFoldDB" id="A0A5D0RC21"/>
<dbReference type="EMBL" id="VSKK01000001">
    <property type="protein sequence ID" value="TYB78325.1"/>
    <property type="molecule type" value="Genomic_DNA"/>
</dbReference>
<dbReference type="RefSeq" id="WP_148402063.1">
    <property type="nucleotide sequence ID" value="NZ_VSKK01000001.1"/>
</dbReference>
<protein>
    <submittedName>
        <fullName evidence="1">Uncharacterized protein</fullName>
    </submittedName>
</protein>
<accession>A0A5D0RC21</accession>
<comment type="caution">
    <text evidence="1">The sequence shown here is derived from an EMBL/GenBank/DDBJ whole genome shotgun (WGS) entry which is preliminary data.</text>
</comment>